<evidence type="ECO:0000256" key="1">
    <source>
        <dbReference type="SAM" id="SignalP"/>
    </source>
</evidence>
<gene>
    <name evidence="2" type="ORF">ACFQ41_00985</name>
</gene>
<dbReference type="SUPFAM" id="SSF160704">
    <property type="entry name" value="YehR-like"/>
    <property type="match status" value="1"/>
</dbReference>
<dbReference type="RefSeq" id="WP_204119002.1">
    <property type="nucleotide sequence ID" value="NZ_BOLV01000010.1"/>
</dbReference>
<sequence length="156" mass="16609">MKKTLKSLLAVLAVLAVATLAACSLFLQKTTLVNTQIAGDKTTITYYTKRSSDKVVKQEALSEVTLSKLMGSKNKKQTNAAYAKMKAAVKPYKGLAGVTTEVKRDGDKATQKITIDYTKVNMKKLKAAEGAGTGTADSVSLKQSVGVLKAAGYEEK</sequence>
<dbReference type="PROSITE" id="PS51257">
    <property type="entry name" value="PROKAR_LIPOPROTEIN"/>
    <property type="match status" value="1"/>
</dbReference>
<keyword evidence="3" id="KW-1185">Reference proteome</keyword>
<evidence type="ECO:0000313" key="2">
    <source>
        <dbReference type="EMBL" id="MFD1397879.1"/>
    </source>
</evidence>
<dbReference type="InterPro" id="IPR036699">
    <property type="entry name" value="YehR-like_sf"/>
</dbReference>
<accession>A0ABW4BBN8</accession>
<reference evidence="3" key="1">
    <citation type="journal article" date="2019" name="Int. J. Syst. Evol. Microbiol.">
        <title>The Global Catalogue of Microorganisms (GCM) 10K type strain sequencing project: providing services to taxonomists for standard genome sequencing and annotation.</title>
        <authorList>
            <consortium name="The Broad Institute Genomics Platform"/>
            <consortium name="The Broad Institute Genome Sequencing Center for Infectious Disease"/>
            <person name="Wu L."/>
            <person name="Ma J."/>
        </authorList>
    </citation>
    <scope>NUCLEOTIDE SEQUENCE [LARGE SCALE GENOMIC DNA]</scope>
    <source>
        <strain evidence="3">CCM 9110</strain>
    </source>
</reference>
<evidence type="ECO:0000313" key="3">
    <source>
        <dbReference type="Proteomes" id="UP001597199"/>
    </source>
</evidence>
<dbReference type="Proteomes" id="UP001597199">
    <property type="component" value="Unassembled WGS sequence"/>
</dbReference>
<dbReference type="InterPro" id="IPR009736">
    <property type="entry name" value="DUF1307"/>
</dbReference>
<comment type="caution">
    <text evidence="2">The sequence shown here is derived from an EMBL/GenBank/DDBJ whole genome shotgun (WGS) entry which is preliminary data.</text>
</comment>
<feature type="signal peptide" evidence="1">
    <location>
        <begin position="1"/>
        <end position="21"/>
    </location>
</feature>
<feature type="chain" id="PRO_5045733009" evidence="1">
    <location>
        <begin position="22"/>
        <end position="156"/>
    </location>
</feature>
<dbReference type="Pfam" id="PF06998">
    <property type="entry name" value="DUF1307"/>
    <property type="match status" value="1"/>
</dbReference>
<dbReference type="EMBL" id="JBHTOA010000011">
    <property type="protein sequence ID" value="MFD1397879.1"/>
    <property type="molecule type" value="Genomic_DNA"/>
</dbReference>
<name>A0ABW4BBN8_9LACO</name>
<dbReference type="Gene3D" id="3.30.1830.10">
    <property type="entry name" value="YehR-like"/>
    <property type="match status" value="1"/>
</dbReference>
<proteinExistence type="predicted"/>
<keyword evidence="1" id="KW-0732">Signal</keyword>
<protein>
    <submittedName>
        <fullName evidence="2">DUF1307 domain-containing protein</fullName>
    </submittedName>
</protein>
<organism evidence="2 3">
    <name type="scientific">Lacticaseibacillus suilingensis</name>
    <dbReference type="NCBI Taxonomy" id="2799577"/>
    <lineage>
        <taxon>Bacteria</taxon>
        <taxon>Bacillati</taxon>
        <taxon>Bacillota</taxon>
        <taxon>Bacilli</taxon>
        <taxon>Lactobacillales</taxon>
        <taxon>Lactobacillaceae</taxon>
        <taxon>Lacticaseibacillus</taxon>
    </lineage>
</organism>